<comment type="caution">
    <text evidence="1">The sequence shown here is derived from an EMBL/GenBank/DDBJ whole genome shotgun (WGS) entry which is preliminary data.</text>
</comment>
<dbReference type="EMBL" id="CAXAMN010024347">
    <property type="protein sequence ID" value="CAK9085754.1"/>
    <property type="molecule type" value="Genomic_DNA"/>
</dbReference>
<accession>A0ABP0QBW9</accession>
<reference evidence="1 2" key="1">
    <citation type="submission" date="2024-02" db="EMBL/GenBank/DDBJ databases">
        <authorList>
            <person name="Chen Y."/>
            <person name="Shah S."/>
            <person name="Dougan E. K."/>
            <person name="Thang M."/>
            <person name="Chan C."/>
        </authorList>
    </citation>
    <scope>NUCLEOTIDE SEQUENCE [LARGE SCALE GENOMIC DNA]</scope>
</reference>
<evidence type="ECO:0000313" key="1">
    <source>
        <dbReference type="EMBL" id="CAK9085754.1"/>
    </source>
</evidence>
<name>A0ABP0QBW9_9DINO</name>
<sequence length="119" mass="14540">MDFFQELEYAWLPYLEEYYETLTPEMRSLDWRQEDLWRLHPQQRRECYRQWLLEAHEEARGILPELAHLLERNAESRAVLLSDVQFMLCYRTDALIHKALDRDRKLAVLREMQASLIQS</sequence>
<keyword evidence="2" id="KW-1185">Reference proteome</keyword>
<protein>
    <submittedName>
        <fullName evidence="1">Uncharacterized protein</fullName>
    </submittedName>
</protein>
<dbReference type="Proteomes" id="UP001642484">
    <property type="component" value="Unassembled WGS sequence"/>
</dbReference>
<organism evidence="1 2">
    <name type="scientific">Durusdinium trenchii</name>
    <dbReference type="NCBI Taxonomy" id="1381693"/>
    <lineage>
        <taxon>Eukaryota</taxon>
        <taxon>Sar</taxon>
        <taxon>Alveolata</taxon>
        <taxon>Dinophyceae</taxon>
        <taxon>Suessiales</taxon>
        <taxon>Symbiodiniaceae</taxon>
        <taxon>Durusdinium</taxon>
    </lineage>
</organism>
<gene>
    <name evidence="1" type="ORF">CCMP2556_LOCUS41612</name>
</gene>
<proteinExistence type="predicted"/>
<evidence type="ECO:0000313" key="2">
    <source>
        <dbReference type="Proteomes" id="UP001642484"/>
    </source>
</evidence>